<keyword evidence="3" id="KW-1185">Reference proteome</keyword>
<evidence type="ECO:0000313" key="2">
    <source>
        <dbReference type="EMBL" id="OFC69921.1"/>
    </source>
</evidence>
<reference evidence="2 3" key="1">
    <citation type="submission" date="2016-08" db="EMBL/GenBank/DDBJ databases">
        <authorList>
            <person name="Seilhamer J.J."/>
        </authorList>
    </citation>
    <scope>NUCLEOTIDE SEQUENCE [LARGE SCALE GENOMIC DNA]</scope>
    <source>
        <strain evidence="2 3">KCTC 42603</strain>
    </source>
</reference>
<dbReference type="PROSITE" id="PS51257">
    <property type="entry name" value="PROKAR_LIPOPROTEIN"/>
    <property type="match status" value="1"/>
</dbReference>
<comment type="caution">
    <text evidence="2">The sequence shown here is derived from an EMBL/GenBank/DDBJ whole genome shotgun (WGS) entry which is preliminary data.</text>
</comment>
<dbReference type="InterPro" id="IPR006626">
    <property type="entry name" value="PbH1"/>
</dbReference>
<dbReference type="Proteomes" id="UP000175691">
    <property type="component" value="Unassembled WGS sequence"/>
</dbReference>
<dbReference type="STRING" id="1656094.BFC18_15820"/>
<dbReference type="OrthoDB" id="6197160at2"/>
<dbReference type="SMART" id="SM00710">
    <property type="entry name" value="PbH1"/>
    <property type="match status" value="7"/>
</dbReference>
<accession>A0A1E7Z904</accession>
<sequence>MAIVQKTPRSVKHTVLISFLITAFAGCTSIQSQAEIVNNSDTSQAAPFTNGLSPEVVPLIESVSIRLPDIAEDTINNVQFREEGTISWQDAYNLLWDPKSQQFTGNIVYLDADTAYEVKIHVENAVDAYEEVFQFRTRTNTPPIDPQKVYYLSDIYSGGVLDLEALNIEGSEGAWAKIVGDANHPVEVGLDDKFAVDIGNNSYVYFENITVKGGLIHAIKAKDAHHIWINGCDVSGYGRPANFIRDGKAYYSEDDTQPINYDSGIYFSTSGVVTIENCAIHSPRMGANSWGAGHPMGPNAMLIYANHREERYRGQYIIRNNRFYGSPEKRFNDVIESRVNGRVYGGFIRDSAVYNNYFAYANDDIIELDGGQNNVLFYDNEIEQAYCGISAAPNLGGNSFIFNNYIHNLGDERGKAWGAVKVGGYKEGQSGRVNIFNNLIVTSSNGIAKAGFNGSSEFLVAAKDNIMIHDVQWSNMGYGIYDTSQLTSTVYNNNYIFNSETDRPEYVAAEVEDFKYYQDLNSTLADEISNAGSYFLLPGEHQGNNNLSKSIDGKLAVGKTE</sequence>
<dbReference type="Gene3D" id="2.160.20.10">
    <property type="entry name" value="Single-stranded right-handed beta-helix, Pectin lyase-like"/>
    <property type="match status" value="1"/>
</dbReference>
<evidence type="ECO:0008006" key="4">
    <source>
        <dbReference type="Google" id="ProtNLM"/>
    </source>
</evidence>
<dbReference type="InterPro" id="IPR012334">
    <property type="entry name" value="Pectin_lyas_fold"/>
</dbReference>
<dbReference type="EMBL" id="MDHN01000033">
    <property type="protein sequence ID" value="OFC69921.1"/>
    <property type="molecule type" value="Genomic_DNA"/>
</dbReference>
<feature type="chain" id="PRO_5009209507" description="Right handed beta helix domain-containing protein" evidence="1">
    <location>
        <begin position="35"/>
        <end position="561"/>
    </location>
</feature>
<dbReference type="RefSeq" id="WP_070126297.1">
    <property type="nucleotide sequence ID" value="NZ_MDHN01000033.1"/>
</dbReference>
<evidence type="ECO:0000256" key="1">
    <source>
        <dbReference type="SAM" id="SignalP"/>
    </source>
</evidence>
<gene>
    <name evidence="2" type="ORF">BFC18_15820</name>
</gene>
<protein>
    <recommendedName>
        <fullName evidence="4">Right handed beta helix domain-containing protein</fullName>
    </recommendedName>
</protein>
<dbReference type="InterPro" id="IPR011050">
    <property type="entry name" value="Pectin_lyase_fold/virulence"/>
</dbReference>
<proteinExistence type="predicted"/>
<feature type="signal peptide" evidence="1">
    <location>
        <begin position="1"/>
        <end position="34"/>
    </location>
</feature>
<dbReference type="SUPFAM" id="SSF51126">
    <property type="entry name" value="Pectin lyase-like"/>
    <property type="match status" value="1"/>
</dbReference>
<organism evidence="2 3">
    <name type="scientific">Alteromonas confluentis</name>
    <dbReference type="NCBI Taxonomy" id="1656094"/>
    <lineage>
        <taxon>Bacteria</taxon>
        <taxon>Pseudomonadati</taxon>
        <taxon>Pseudomonadota</taxon>
        <taxon>Gammaproteobacteria</taxon>
        <taxon>Alteromonadales</taxon>
        <taxon>Alteromonadaceae</taxon>
        <taxon>Alteromonas/Salinimonas group</taxon>
        <taxon>Alteromonas</taxon>
    </lineage>
</organism>
<keyword evidence="1" id="KW-0732">Signal</keyword>
<dbReference type="AlphaFoldDB" id="A0A1E7Z904"/>
<evidence type="ECO:0000313" key="3">
    <source>
        <dbReference type="Proteomes" id="UP000175691"/>
    </source>
</evidence>
<name>A0A1E7Z904_9ALTE</name>